<keyword evidence="2" id="KW-1185">Reference proteome</keyword>
<sequence length="37" mass="4168">MLLYLVGYQSAKRATQRMNISPRHHLNLLISTGQGKA</sequence>
<dbReference type="KEGG" id="nsh:GXM_05370"/>
<evidence type="ECO:0000313" key="1">
    <source>
        <dbReference type="EMBL" id="QFS47878.1"/>
    </source>
</evidence>
<name>A0A5P8W571_9NOSO</name>
<dbReference type="EMBL" id="CP045226">
    <property type="protein sequence ID" value="QFS47878.1"/>
    <property type="molecule type" value="Genomic_DNA"/>
</dbReference>
<gene>
    <name evidence="1" type="ORF">GXM_05370</name>
</gene>
<proteinExistence type="predicted"/>
<organism evidence="1 2">
    <name type="scientific">Nostoc sphaeroides CCNUC1</name>
    <dbReference type="NCBI Taxonomy" id="2653204"/>
    <lineage>
        <taxon>Bacteria</taxon>
        <taxon>Bacillati</taxon>
        <taxon>Cyanobacteriota</taxon>
        <taxon>Cyanophyceae</taxon>
        <taxon>Nostocales</taxon>
        <taxon>Nostocaceae</taxon>
        <taxon>Nostoc</taxon>
    </lineage>
</organism>
<dbReference type="AlphaFoldDB" id="A0A5P8W571"/>
<protein>
    <submittedName>
        <fullName evidence="1">Uncharacterized protein</fullName>
    </submittedName>
</protein>
<dbReference type="Proteomes" id="UP000326678">
    <property type="component" value="Chromosome Gxm1"/>
</dbReference>
<accession>A0A5P8W571</accession>
<evidence type="ECO:0000313" key="2">
    <source>
        <dbReference type="Proteomes" id="UP000326678"/>
    </source>
</evidence>
<reference evidence="1 2" key="1">
    <citation type="submission" date="2019-10" db="EMBL/GenBank/DDBJ databases">
        <title>Genomic and transcriptomic insights into the perfect genentic adaptation of a filamentous nitrogen-fixing cyanobacterium to rice fields.</title>
        <authorList>
            <person name="Chen Z."/>
        </authorList>
    </citation>
    <scope>NUCLEOTIDE SEQUENCE [LARGE SCALE GENOMIC DNA]</scope>
    <source>
        <strain evidence="1">CCNUC1</strain>
    </source>
</reference>